<name>A0AA40CFQ6_9PEZI</name>
<evidence type="ECO:0000313" key="2">
    <source>
        <dbReference type="EMBL" id="KAK0635689.1"/>
    </source>
</evidence>
<accession>A0AA40CFQ6</accession>
<organism evidence="2 3">
    <name type="scientific">Bombardia bombarda</name>
    <dbReference type="NCBI Taxonomy" id="252184"/>
    <lineage>
        <taxon>Eukaryota</taxon>
        <taxon>Fungi</taxon>
        <taxon>Dikarya</taxon>
        <taxon>Ascomycota</taxon>
        <taxon>Pezizomycotina</taxon>
        <taxon>Sordariomycetes</taxon>
        <taxon>Sordariomycetidae</taxon>
        <taxon>Sordariales</taxon>
        <taxon>Lasiosphaeriaceae</taxon>
        <taxon>Bombardia</taxon>
    </lineage>
</organism>
<reference evidence="2" key="1">
    <citation type="submission" date="2023-06" db="EMBL/GenBank/DDBJ databases">
        <title>Genome-scale phylogeny and comparative genomics of the fungal order Sordariales.</title>
        <authorList>
            <consortium name="Lawrence Berkeley National Laboratory"/>
            <person name="Hensen N."/>
            <person name="Bonometti L."/>
            <person name="Westerberg I."/>
            <person name="Brannstrom I.O."/>
            <person name="Guillou S."/>
            <person name="Cros-Aarteil S."/>
            <person name="Calhoun S."/>
            <person name="Haridas S."/>
            <person name="Kuo A."/>
            <person name="Mondo S."/>
            <person name="Pangilinan J."/>
            <person name="Riley R."/>
            <person name="LaButti K."/>
            <person name="Andreopoulos B."/>
            <person name="Lipzen A."/>
            <person name="Chen C."/>
            <person name="Yanf M."/>
            <person name="Daum C."/>
            <person name="Ng V."/>
            <person name="Clum A."/>
            <person name="Steindorff A."/>
            <person name="Ohm R."/>
            <person name="Martin F."/>
            <person name="Silar P."/>
            <person name="Natvig D."/>
            <person name="Lalanne C."/>
            <person name="Gautier V."/>
            <person name="Ament-velasquez S.L."/>
            <person name="Kruys A."/>
            <person name="Hutchinson M.I."/>
            <person name="Powell A.J."/>
            <person name="Barry K."/>
            <person name="Miller A.N."/>
            <person name="Grigoriev I.V."/>
            <person name="Debuchy R."/>
            <person name="Gladieux P."/>
            <person name="Thoren M.H."/>
            <person name="Johannesson H."/>
        </authorList>
    </citation>
    <scope>NUCLEOTIDE SEQUENCE</scope>
    <source>
        <strain evidence="2">SMH3391-2</strain>
    </source>
</reference>
<comment type="caution">
    <text evidence="2">The sequence shown here is derived from an EMBL/GenBank/DDBJ whole genome shotgun (WGS) entry which is preliminary data.</text>
</comment>
<proteinExistence type="predicted"/>
<feature type="compositionally biased region" description="Low complexity" evidence="1">
    <location>
        <begin position="570"/>
        <end position="587"/>
    </location>
</feature>
<feature type="region of interest" description="Disordered" evidence="1">
    <location>
        <begin position="79"/>
        <end position="134"/>
    </location>
</feature>
<keyword evidence="3" id="KW-1185">Reference proteome</keyword>
<sequence length="667" mass="73193">MWEVDWTDYGSELVGQRLARKGAERDVQDVKERYDRSGHESIKTRSSTSSKEKPPGILASIRLKKRSESIKNKLRVSSSPLYSTNDKQDVKEERDSALAVPRAERSPASISEPSTDFDTRSSNMPHPFSRSHTPDILEVSLENAPDRSPSKGIKPLINRHIATKLRQPLGPGSYITTPAETVHEPRSQADADTLIVETIITATASVPQTMTPALPPSPPSSLEGDMSVSCVIDDWFTSIQNSSDFRQSTQSPISTPTRSSQRSNNLSMSLTPPAWPGKKIRFRTTQNVDSWKPPDAWKCNPVPVGERPTSASGDSNRRATSGAQRFTKANATSAANACVDNEIRRMATASSKTILDKLKQDWGNANDPSIYKELEMEKTRWLRSALDNMYVAYAGEAVADQRILALFESAATVSYLASVYPMARITHLSTTPLSHAQLPNISHLYSPGISPALSLAPESFTSVYCLALPSLVSAQDIAPLLRKLQRCLTPNGTLHMCFSDPSPATVGLGPCMTKWLEENLMMNLESRSRCANPGRTIIPRLVDAQLAGKGSVMTKVKFRAVYIPSSSTLSMYSDGSSKSSSSAPVSSSKEDEESLAEEELQITVGRLLWREVWGRYVLGSTWWWDDADCVKECAERGTYFEYFVVKAVNEVTATIGAQGTVELSSAS</sequence>
<feature type="compositionally biased region" description="Basic and acidic residues" evidence="1">
    <location>
        <begin position="21"/>
        <end position="43"/>
    </location>
</feature>
<evidence type="ECO:0008006" key="4">
    <source>
        <dbReference type="Google" id="ProtNLM"/>
    </source>
</evidence>
<feature type="compositionally biased region" description="Polar residues" evidence="1">
    <location>
        <begin position="309"/>
        <end position="324"/>
    </location>
</feature>
<evidence type="ECO:0000256" key="1">
    <source>
        <dbReference type="SAM" id="MobiDB-lite"/>
    </source>
</evidence>
<feature type="region of interest" description="Disordered" evidence="1">
    <location>
        <begin position="242"/>
        <end position="277"/>
    </location>
</feature>
<dbReference type="Proteomes" id="UP001174934">
    <property type="component" value="Unassembled WGS sequence"/>
</dbReference>
<feature type="compositionally biased region" description="Polar residues" evidence="1">
    <location>
        <begin position="242"/>
        <end position="270"/>
    </location>
</feature>
<evidence type="ECO:0000313" key="3">
    <source>
        <dbReference type="Proteomes" id="UP001174934"/>
    </source>
</evidence>
<feature type="compositionally biased region" description="Polar residues" evidence="1">
    <location>
        <begin position="108"/>
        <end position="124"/>
    </location>
</feature>
<protein>
    <recommendedName>
        <fullName evidence="4">Methyltransferase type 11 domain-containing protein</fullName>
    </recommendedName>
</protein>
<feature type="region of interest" description="Disordered" evidence="1">
    <location>
        <begin position="568"/>
        <end position="594"/>
    </location>
</feature>
<dbReference type="EMBL" id="JAULSR010000001">
    <property type="protein sequence ID" value="KAK0635689.1"/>
    <property type="molecule type" value="Genomic_DNA"/>
</dbReference>
<feature type="compositionally biased region" description="Basic and acidic residues" evidence="1">
    <location>
        <begin position="86"/>
        <end position="96"/>
    </location>
</feature>
<dbReference type="AlphaFoldDB" id="A0AA40CFQ6"/>
<feature type="region of interest" description="Disordered" evidence="1">
    <location>
        <begin position="19"/>
        <end position="64"/>
    </location>
</feature>
<feature type="region of interest" description="Disordered" evidence="1">
    <location>
        <begin position="291"/>
        <end position="324"/>
    </location>
</feature>
<gene>
    <name evidence="2" type="ORF">B0T17DRAFT_503195</name>
</gene>